<dbReference type="Pfam" id="PF00753">
    <property type="entry name" value="Lactamase_B"/>
    <property type="match status" value="1"/>
</dbReference>
<keyword evidence="5" id="KW-1185">Reference proteome</keyword>
<evidence type="ECO:0000259" key="2">
    <source>
        <dbReference type="SMART" id="SM00849"/>
    </source>
</evidence>
<accession>A0A451G430</accession>
<keyword evidence="1 4" id="KW-0378">Hydrolase</keyword>
<dbReference type="InterPro" id="IPR022712">
    <property type="entry name" value="Beta_Casp"/>
</dbReference>
<gene>
    <name evidence="4" type="ORF">EPV75_00260</name>
</gene>
<dbReference type="GO" id="GO:0016787">
    <property type="term" value="F:hydrolase activity"/>
    <property type="evidence" value="ECO:0007669"/>
    <property type="project" value="UniProtKB-KW"/>
</dbReference>
<dbReference type="KEGG" id="htr:EPV75_00260"/>
<name>A0A451G430_9GAMM</name>
<dbReference type="Proteomes" id="UP000285478">
    <property type="component" value="Chromosome"/>
</dbReference>
<evidence type="ECO:0000313" key="4">
    <source>
        <dbReference type="EMBL" id="QAB14213.1"/>
    </source>
</evidence>
<dbReference type="SMART" id="SM00849">
    <property type="entry name" value="Lactamase_B"/>
    <property type="match status" value="1"/>
</dbReference>
<dbReference type="InterPro" id="IPR001279">
    <property type="entry name" value="Metallo-B-lactamas"/>
</dbReference>
<dbReference type="InterPro" id="IPR050698">
    <property type="entry name" value="MBL"/>
</dbReference>
<dbReference type="InterPro" id="IPR036866">
    <property type="entry name" value="RibonucZ/Hydroxyglut_hydro"/>
</dbReference>
<evidence type="ECO:0000256" key="1">
    <source>
        <dbReference type="ARBA" id="ARBA00022801"/>
    </source>
</evidence>
<dbReference type="InterPro" id="IPR011108">
    <property type="entry name" value="RMMBL"/>
</dbReference>
<dbReference type="Pfam" id="PF10996">
    <property type="entry name" value="Beta-Casp"/>
    <property type="match status" value="1"/>
</dbReference>
<dbReference type="CDD" id="cd16295">
    <property type="entry name" value="TTHA0252-CPSF-like_MBL-fold"/>
    <property type="match status" value="1"/>
</dbReference>
<dbReference type="AlphaFoldDB" id="A0A451G430"/>
<feature type="domain" description="Beta-Casp" evidence="3">
    <location>
        <begin position="256"/>
        <end position="381"/>
    </location>
</feature>
<reference evidence="4 5" key="1">
    <citation type="journal article" date="2018" name="Environ. Microbiol.">
        <title>Genomes of ubiquitous marine and hypersaline Hydrogenovibrio, Thiomicrorhabdus and Thiomicrospira spp. encode a diversity of mechanisms to sustain chemolithoautotrophy in heterogeneous environments.</title>
        <authorList>
            <person name="Scott K.M."/>
            <person name="Williams J."/>
            <person name="Porter C.M.B."/>
            <person name="Russel S."/>
            <person name="Harmer T.L."/>
            <person name="Paul J.H."/>
            <person name="Antonen K.M."/>
            <person name="Bridges M.K."/>
            <person name="Camper G.J."/>
            <person name="Campla C.K."/>
            <person name="Casella L.G."/>
            <person name="Chase E."/>
            <person name="Conrad J.W."/>
            <person name="Cruz M.C."/>
            <person name="Dunlap D.S."/>
            <person name="Duran L."/>
            <person name="Fahsbender E.M."/>
            <person name="Goldsmith D.B."/>
            <person name="Keeley R.F."/>
            <person name="Kondoff M.R."/>
            <person name="Kussy B.I."/>
            <person name="Lane M.K."/>
            <person name="Lawler S."/>
            <person name="Leigh B.A."/>
            <person name="Lewis C."/>
            <person name="Lostal L.M."/>
            <person name="Marking D."/>
            <person name="Mancera P.A."/>
            <person name="McClenthan E.C."/>
            <person name="McIntyre E.A."/>
            <person name="Mine J.A."/>
            <person name="Modi S."/>
            <person name="Moore B.D."/>
            <person name="Morgan W.A."/>
            <person name="Nelson K.M."/>
            <person name="Nguyen K.N."/>
            <person name="Ogburn N."/>
            <person name="Parrino D.G."/>
            <person name="Pedapudi A.D."/>
            <person name="Pelham R.P."/>
            <person name="Preece A.M."/>
            <person name="Rampersad E.A."/>
            <person name="Richardson J.C."/>
            <person name="Rodgers C.M."/>
            <person name="Schaffer B.L."/>
            <person name="Sheridan N.E."/>
            <person name="Solone M.R."/>
            <person name="Staley Z.R."/>
            <person name="Tabuchi M."/>
            <person name="Waide R.J."/>
            <person name="Wanjugi P.W."/>
            <person name="Young S."/>
            <person name="Clum A."/>
            <person name="Daum C."/>
            <person name="Huntemann M."/>
            <person name="Ivanova N."/>
            <person name="Kyrpides N."/>
            <person name="Mikhailova N."/>
            <person name="Palaniappan K."/>
            <person name="Pillay M."/>
            <person name="Reddy T.B.K."/>
            <person name="Shapiro N."/>
            <person name="Stamatis D."/>
            <person name="Varghese N."/>
            <person name="Woyke T."/>
            <person name="Boden R."/>
            <person name="Freyermuth S.K."/>
            <person name="Kerfeld C.A."/>
        </authorList>
    </citation>
    <scope>NUCLEOTIDE SEQUENCE [LARGE SCALE GENOMIC DNA]</scope>
    <source>
        <strain evidence="4 5">JR-2</strain>
    </source>
</reference>
<dbReference type="SMART" id="SM01027">
    <property type="entry name" value="Beta-Casp"/>
    <property type="match status" value="1"/>
</dbReference>
<dbReference type="PANTHER" id="PTHR11203">
    <property type="entry name" value="CLEAVAGE AND POLYADENYLATION SPECIFICITY FACTOR FAMILY MEMBER"/>
    <property type="match status" value="1"/>
</dbReference>
<dbReference type="Pfam" id="PF07521">
    <property type="entry name" value="RMMBL"/>
    <property type="match status" value="1"/>
</dbReference>
<sequence>MTPIQSYGAAETVTGSCHYLQLKQGPQILVDCGMFQGRATKQANDDFGFNPADIDLLLITHAHLDHVGRIPKLVNEGFSGRIVCLRATYDLMQVILMDSAKIMREDYKTDLKKAQRRGEEDKVRPPLYTMDDVQAVFDLSIQYAEYDQPAKLTQGVSATFRNAGHILGSASIQIDFQEDDQPKTVVFSGDLGNHKDVAMPPPAYVEHADALYIESTYGDRNHRPLEGSISEFKQAIVTTLMNQGNVLIPSFAIERSQEILLLLKQMYYDNELPTCKVFLDSPMAIRATEIYNQYHTDLNENAEALHAKGDSVFDFPYLEYSIKGSDSMRINDEESGCIIIAGSGMCTGGRILHHFKHRLWNARNAVLFVGYQAVGTLGRLLVDGAEEIRIYREKIKVRAKIHMINGFSAHADQDELLDWMAHFHQLDKIFLIHGERDKQEIFKTAIEEKFHHRKPVHIVEYAEEVWI</sequence>
<dbReference type="EMBL" id="CP035033">
    <property type="protein sequence ID" value="QAB14213.1"/>
    <property type="molecule type" value="Genomic_DNA"/>
</dbReference>
<dbReference type="SUPFAM" id="SSF56281">
    <property type="entry name" value="Metallo-hydrolase/oxidoreductase"/>
    <property type="match status" value="1"/>
</dbReference>
<dbReference type="PANTHER" id="PTHR11203:SF37">
    <property type="entry name" value="INTEGRATOR COMPLEX SUBUNIT 11"/>
    <property type="match status" value="1"/>
</dbReference>
<dbReference type="Gene3D" id="3.40.50.10890">
    <property type="match status" value="1"/>
</dbReference>
<dbReference type="Gene3D" id="3.60.15.10">
    <property type="entry name" value="Ribonuclease Z/Hydroxyacylglutathione hydrolase-like"/>
    <property type="match status" value="1"/>
</dbReference>
<dbReference type="RefSeq" id="WP_127118994.1">
    <property type="nucleotide sequence ID" value="NZ_CP035033.1"/>
</dbReference>
<dbReference type="GO" id="GO:0004521">
    <property type="term" value="F:RNA endonuclease activity"/>
    <property type="evidence" value="ECO:0007669"/>
    <property type="project" value="TreeGrafter"/>
</dbReference>
<protein>
    <submittedName>
        <fullName evidence="4">MBL fold metallo-hydrolase</fullName>
    </submittedName>
</protein>
<feature type="domain" description="Metallo-beta-lactamase" evidence="2">
    <location>
        <begin position="14"/>
        <end position="229"/>
    </location>
</feature>
<organism evidence="4 5">
    <name type="scientific">Hydrogenovibrio thermophilus</name>
    <dbReference type="NCBI Taxonomy" id="265883"/>
    <lineage>
        <taxon>Bacteria</taxon>
        <taxon>Pseudomonadati</taxon>
        <taxon>Pseudomonadota</taxon>
        <taxon>Gammaproteobacteria</taxon>
        <taxon>Thiotrichales</taxon>
        <taxon>Piscirickettsiaceae</taxon>
        <taxon>Hydrogenovibrio</taxon>
    </lineage>
</organism>
<proteinExistence type="predicted"/>
<evidence type="ECO:0000259" key="3">
    <source>
        <dbReference type="SMART" id="SM01027"/>
    </source>
</evidence>
<evidence type="ECO:0000313" key="5">
    <source>
        <dbReference type="Proteomes" id="UP000285478"/>
    </source>
</evidence>